<comment type="subcellular location">
    <subcellularLocation>
        <location evidence="1 9">Cytoplasm</location>
    </subcellularLocation>
</comment>
<gene>
    <name evidence="9" type="primary">pcm</name>
    <name evidence="10" type="ORF">C7452_0553</name>
</gene>
<comment type="caution">
    <text evidence="10">The sequence shown here is derived from an EMBL/GenBank/DDBJ whole genome shotgun (WGS) entry which is preliminary data.</text>
</comment>
<dbReference type="GO" id="GO:0030091">
    <property type="term" value="P:protein repair"/>
    <property type="evidence" value="ECO:0007669"/>
    <property type="project" value="UniProtKB-UniRule"/>
</dbReference>
<proteinExistence type="inferred from homology"/>
<dbReference type="InterPro" id="IPR000682">
    <property type="entry name" value="PCMT"/>
</dbReference>
<evidence type="ECO:0000256" key="5">
    <source>
        <dbReference type="ARBA" id="ARBA00022679"/>
    </source>
</evidence>
<dbReference type="NCBIfam" id="NF010549">
    <property type="entry name" value="PRK13942.1"/>
    <property type="match status" value="1"/>
</dbReference>
<feature type="active site" evidence="9">
    <location>
        <position position="59"/>
    </location>
</feature>
<reference evidence="10 11" key="1">
    <citation type="submission" date="2018-07" db="EMBL/GenBank/DDBJ databases">
        <title>Genomic Encyclopedia of Type Strains, Phase IV (KMG-IV): sequencing the most valuable type-strain genomes for metagenomic binning, comparative biology and taxonomic classification.</title>
        <authorList>
            <person name="Goeker M."/>
        </authorList>
    </citation>
    <scope>NUCLEOTIDE SEQUENCE [LARGE SCALE GENOMIC DNA]</scope>
    <source>
        <strain evidence="10 11">DSM 7466</strain>
    </source>
</reference>
<evidence type="ECO:0000256" key="3">
    <source>
        <dbReference type="ARBA" id="ARBA00022490"/>
    </source>
</evidence>
<evidence type="ECO:0000256" key="2">
    <source>
        <dbReference type="ARBA" id="ARBA00005369"/>
    </source>
</evidence>
<evidence type="ECO:0000256" key="1">
    <source>
        <dbReference type="ARBA" id="ARBA00004496"/>
    </source>
</evidence>
<dbReference type="PANTHER" id="PTHR11579">
    <property type="entry name" value="PROTEIN-L-ISOASPARTATE O-METHYLTRANSFERASE"/>
    <property type="match status" value="1"/>
</dbReference>
<dbReference type="Pfam" id="PF01135">
    <property type="entry name" value="PCMT"/>
    <property type="match status" value="1"/>
</dbReference>
<evidence type="ECO:0000313" key="10">
    <source>
        <dbReference type="EMBL" id="REE28541.1"/>
    </source>
</evidence>
<dbReference type="EMBL" id="QREL01000001">
    <property type="protein sequence ID" value="REE28541.1"/>
    <property type="molecule type" value="Genomic_DNA"/>
</dbReference>
<keyword evidence="11" id="KW-1185">Reference proteome</keyword>
<comment type="similarity">
    <text evidence="2 9">Belongs to the methyltransferase superfamily. L-isoaspartyl/D-aspartyl protein methyltransferase family.</text>
</comment>
<comment type="function">
    <text evidence="7 9">Catalyzes the methyl esterification of L-isoaspartyl residues in peptides and proteins that result from spontaneous decomposition of normal L-aspartyl and L-asparaginyl residues. It plays a role in the repair and/or degradation of damaged proteins.</text>
</comment>
<dbReference type="GO" id="GO:0032259">
    <property type="term" value="P:methylation"/>
    <property type="evidence" value="ECO:0007669"/>
    <property type="project" value="UniProtKB-KW"/>
</dbReference>
<evidence type="ECO:0000256" key="7">
    <source>
        <dbReference type="ARBA" id="ARBA00025330"/>
    </source>
</evidence>
<organism evidence="10 11">
    <name type="scientific">Methanothermobacter defluvii</name>
    <dbReference type="NCBI Taxonomy" id="49339"/>
    <lineage>
        <taxon>Archaea</taxon>
        <taxon>Methanobacteriati</taxon>
        <taxon>Methanobacteriota</taxon>
        <taxon>Methanomada group</taxon>
        <taxon>Methanobacteria</taxon>
        <taxon>Methanobacteriales</taxon>
        <taxon>Methanobacteriaceae</taxon>
        <taxon>Methanothermobacter</taxon>
    </lineage>
</organism>
<dbReference type="GO" id="GO:0004719">
    <property type="term" value="F:protein-L-isoaspartate (D-aspartate) O-methyltransferase activity"/>
    <property type="evidence" value="ECO:0007669"/>
    <property type="project" value="UniProtKB-UniRule"/>
</dbReference>
<dbReference type="EC" id="2.1.1.77" evidence="9"/>
<dbReference type="InterPro" id="IPR029063">
    <property type="entry name" value="SAM-dependent_MTases_sf"/>
</dbReference>
<dbReference type="FunFam" id="3.40.50.150:FF:000010">
    <property type="entry name" value="Protein-L-isoaspartate O-methyltransferase"/>
    <property type="match status" value="1"/>
</dbReference>
<dbReference type="GO" id="GO:0005737">
    <property type="term" value="C:cytoplasm"/>
    <property type="evidence" value="ECO:0007669"/>
    <property type="project" value="UniProtKB-SubCell"/>
</dbReference>
<accession>A0A371NDF1</accession>
<keyword evidence="3 9" id="KW-0963">Cytoplasm</keyword>
<dbReference type="Proteomes" id="UP000256864">
    <property type="component" value="Unassembled WGS sequence"/>
</dbReference>
<keyword evidence="4 9" id="KW-0489">Methyltransferase</keyword>
<dbReference type="HAMAP" id="MF_00090">
    <property type="entry name" value="PIMT"/>
    <property type="match status" value="1"/>
</dbReference>
<dbReference type="PROSITE" id="PS01279">
    <property type="entry name" value="PCMT"/>
    <property type="match status" value="1"/>
</dbReference>
<dbReference type="NCBIfam" id="NF001453">
    <property type="entry name" value="PRK00312.1"/>
    <property type="match status" value="1"/>
</dbReference>
<dbReference type="RefSeq" id="WP_173402629.1">
    <property type="nucleotide sequence ID" value="NZ_QREL01000001.1"/>
</dbReference>
<dbReference type="CDD" id="cd02440">
    <property type="entry name" value="AdoMet_MTases"/>
    <property type="match status" value="1"/>
</dbReference>
<evidence type="ECO:0000256" key="9">
    <source>
        <dbReference type="HAMAP-Rule" id="MF_00090"/>
    </source>
</evidence>
<dbReference type="SUPFAM" id="SSF53335">
    <property type="entry name" value="S-adenosyl-L-methionine-dependent methyltransferases"/>
    <property type="match status" value="1"/>
</dbReference>
<keyword evidence="5 9" id="KW-0808">Transferase</keyword>
<dbReference type="GeneID" id="24853960"/>
<evidence type="ECO:0000313" key="11">
    <source>
        <dbReference type="Proteomes" id="UP000256864"/>
    </source>
</evidence>
<keyword evidence="6 9" id="KW-0949">S-adenosyl-L-methionine</keyword>
<evidence type="ECO:0000256" key="4">
    <source>
        <dbReference type="ARBA" id="ARBA00022603"/>
    </source>
</evidence>
<evidence type="ECO:0000256" key="6">
    <source>
        <dbReference type="ARBA" id="ARBA00022691"/>
    </source>
</evidence>
<evidence type="ECO:0000256" key="8">
    <source>
        <dbReference type="ARBA" id="ARBA00029295"/>
    </source>
</evidence>
<dbReference type="NCBIfam" id="TIGR00080">
    <property type="entry name" value="pimt"/>
    <property type="match status" value="1"/>
</dbReference>
<comment type="catalytic activity">
    <reaction evidence="8 9">
        <text>[protein]-L-isoaspartate + S-adenosyl-L-methionine = [protein]-L-isoaspartate alpha-methyl ester + S-adenosyl-L-homocysteine</text>
        <dbReference type="Rhea" id="RHEA:12705"/>
        <dbReference type="Rhea" id="RHEA-COMP:12143"/>
        <dbReference type="Rhea" id="RHEA-COMP:12144"/>
        <dbReference type="ChEBI" id="CHEBI:57856"/>
        <dbReference type="ChEBI" id="CHEBI:59789"/>
        <dbReference type="ChEBI" id="CHEBI:90596"/>
        <dbReference type="ChEBI" id="CHEBI:90598"/>
        <dbReference type="EC" id="2.1.1.77"/>
    </reaction>
</comment>
<name>A0A371NDF1_9EURY</name>
<dbReference type="Gene3D" id="3.40.50.150">
    <property type="entry name" value="Vaccinia Virus protein VP39"/>
    <property type="match status" value="1"/>
</dbReference>
<protein>
    <recommendedName>
        <fullName evidence="9">Protein-L-isoaspartate O-methyltransferase</fullName>
        <ecNumber evidence="9">2.1.1.77</ecNumber>
    </recommendedName>
    <alternativeName>
        <fullName evidence="9">L-isoaspartyl protein carboxyl methyltransferase</fullName>
    </alternativeName>
    <alternativeName>
        <fullName evidence="9">Protein L-isoaspartyl methyltransferase</fullName>
    </alternativeName>
    <alternativeName>
        <fullName evidence="9">Protein-beta-aspartate methyltransferase</fullName>
        <shortName evidence="9">PIMT</shortName>
    </alternativeName>
</protein>
<sequence>MMDERRRMVQDLMERGYIKSEAVRRAMERVPREEFVPEDERHRAYMDMPLPIGEGQTISAPHMVAMIAEILDLEPGMKVLEIGTGCGYNAAVIAEIIGPEGHLYTVERIGSLYERARRKLRSLGYDNITVIHGDGSQGFADEAPYSRIYVTAAAPYIPDPLMKQLEIGGKLLIPVGSDKFYQELVLIERTSADDYRSRNLGGVAFVPLIGKHGWKFH</sequence>
<dbReference type="PANTHER" id="PTHR11579:SF0">
    <property type="entry name" value="PROTEIN-L-ISOASPARTATE(D-ASPARTATE) O-METHYLTRANSFERASE"/>
    <property type="match status" value="1"/>
</dbReference>
<dbReference type="AlphaFoldDB" id="A0A371NDF1"/>